<proteinExistence type="inferred from homology"/>
<dbReference type="AlphaFoldDB" id="A0A6J4QEM1"/>
<dbReference type="InterPro" id="IPR050884">
    <property type="entry name" value="CNP_phosphodiesterase-III"/>
</dbReference>
<evidence type="ECO:0000256" key="3">
    <source>
        <dbReference type="ARBA" id="ARBA00023004"/>
    </source>
</evidence>
<feature type="domain" description="Calcineurin-like phosphoesterase" evidence="5">
    <location>
        <begin position="1"/>
        <end position="187"/>
    </location>
</feature>
<dbReference type="InterPro" id="IPR029052">
    <property type="entry name" value="Metallo-depent_PP-like"/>
</dbReference>
<name>A0A6J4QEM1_9ACTN</name>
<dbReference type="PANTHER" id="PTHR42988:SF2">
    <property type="entry name" value="CYCLIC NUCLEOTIDE PHOSPHODIESTERASE CBUA0032-RELATED"/>
    <property type="match status" value="1"/>
</dbReference>
<keyword evidence="1" id="KW-0479">Metal-binding</keyword>
<keyword evidence="3" id="KW-0408">Iron</keyword>
<dbReference type="PANTHER" id="PTHR42988">
    <property type="entry name" value="PHOSPHOHYDROLASE"/>
    <property type="match status" value="1"/>
</dbReference>
<dbReference type="GO" id="GO:0046872">
    <property type="term" value="F:metal ion binding"/>
    <property type="evidence" value="ECO:0007669"/>
    <property type="project" value="UniProtKB-KW"/>
</dbReference>
<gene>
    <name evidence="6" type="ORF">AVDCRST_MAG78-2523</name>
</gene>
<protein>
    <submittedName>
        <fullName evidence="6">3',5'-cyclic-nucleotide phosphodiesterase</fullName>
    </submittedName>
</protein>
<evidence type="ECO:0000256" key="4">
    <source>
        <dbReference type="ARBA" id="ARBA00025742"/>
    </source>
</evidence>
<dbReference type="Pfam" id="PF00149">
    <property type="entry name" value="Metallophos"/>
    <property type="match status" value="1"/>
</dbReference>
<organism evidence="6">
    <name type="scientific">uncultured Rubrobacteraceae bacterium</name>
    <dbReference type="NCBI Taxonomy" id="349277"/>
    <lineage>
        <taxon>Bacteria</taxon>
        <taxon>Bacillati</taxon>
        <taxon>Actinomycetota</taxon>
        <taxon>Rubrobacteria</taxon>
        <taxon>Rubrobacterales</taxon>
        <taxon>Rubrobacteraceae</taxon>
        <taxon>environmental samples</taxon>
    </lineage>
</organism>
<reference evidence="6" key="1">
    <citation type="submission" date="2020-02" db="EMBL/GenBank/DDBJ databases">
        <authorList>
            <person name="Meier V. D."/>
        </authorList>
    </citation>
    <scope>NUCLEOTIDE SEQUENCE</scope>
    <source>
        <strain evidence="6">AVDCRST_MAG78</strain>
    </source>
</reference>
<dbReference type="CDD" id="cd07400">
    <property type="entry name" value="MPP_1"/>
    <property type="match status" value="1"/>
</dbReference>
<accession>A0A6J4QEM1</accession>
<dbReference type="SUPFAM" id="SSF56300">
    <property type="entry name" value="Metallo-dependent phosphatases"/>
    <property type="match status" value="1"/>
</dbReference>
<dbReference type="GO" id="GO:0016787">
    <property type="term" value="F:hydrolase activity"/>
    <property type="evidence" value="ECO:0007669"/>
    <property type="project" value="UniProtKB-KW"/>
</dbReference>
<dbReference type="Gene3D" id="3.60.21.10">
    <property type="match status" value="1"/>
</dbReference>
<dbReference type="InterPro" id="IPR004843">
    <property type="entry name" value="Calcineurin-like_PHP"/>
</dbReference>
<sequence length="284" mass="31734">MRIIQMSDIHVGSGLFRPELLSSAIEETNSLEPDLVAVVGDLTTEGFRWEFEEAKGYLDRLECPNVVVGMGNHDARSVGYRHFEDLFGMREKSVTVPVPEGEAKVVSLDSTKPDVDEGEVGREHYRWLDSEFRDWDRGPKILMIHHHIMAVPGTGRDVNILQDSGDVMAILRELKVDMVLSGHRHVPYVWSISGVRIVHSGTASSLRVRGTMPPSYNVIEFDEESVRITLREPGKGEGEPLASFARAAVTTSEFYPAFDRFVTYDMLPFLKEPTDESSSPPASS</sequence>
<evidence type="ECO:0000313" key="6">
    <source>
        <dbReference type="EMBL" id="CAA9441905.1"/>
    </source>
</evidence>
<evidence type="ECO:0000259" key="5">
    <source>
        <dbReference type="Pfam" id="PF00149"/>
    </source>
</evidence>
<evidence type="ECO:0000256" key="1">
    <source>
        <dbReference type="ARBA" id="ARBA00022723"/>
    </source>
</evidence>
<evidence type="ECO:0000256" key="2">
    <source>
        <dbReference type="ARBA" id="ARBA00022801"/>
    </source>
</evidence>
<comment type="similarity">
    <text evidence="4">Belongs to the cyclic nucleotide phosphodiesterase class-III family.</text>
</comment>
<dbReference type="EMBL" id="CADCVB010000168">
    <property type="protein sequence ID" value="CAA9441905.1"/>
    <property type="molecule type" value="Genomic_DNA"/>
</dbReference>
<keyword evidence="2" id="KW-0378">Hydrolase</keyword>